<proteinExistence type="predicted"/>
<organism evidence="1 2">
    <name type="scientific">Nitrosospira multiformis (strain ATCC 25196 / NCIMB 11849 / C 71)</name>
    <dbReference type="NCBI Taxonomy" id="323848"/>
    <lineage>
        <taxon>Bacteria</taxon>
        <taxon>Pseudomonadati</taxon>
        <taxon>Pseudomonadota</taxon>
        <taxon>Betaproteobacteria</taxon>
        <taxon>Nitrosomonadales</taxon>
        <taxon>Nitrosomonadaceae</taxon>
        <taxon>Nitrosospira</taxon>
    </lineage>
</organism>
<keyword evidence="1" id="KW-0503">Monooxygenase</keyword>
<reference evidence="1 2" key="1">
    <citation type="submission" date="2016-10" db="EMBL/GenBank/DDBJ databases">
        <authorList>
            <person name="de Groot N.N."/>
        </authorList>
    </citation>
    <scope>NUCLEOTIDE SEQUENCE [LARGE SCALE GENOMIC DNA]</scope>
    <source>
        <strain evidence="1 2">Nl13</strain>
    </source>
</reference>
<gene>
    <name evidence="1" type="ORF">SAMN05216403_1061</name>
</gene>
<keyword evidence="1" id="KW-0560">Oxidoreductase</keyword>
<accession>A0A1H5U0Q4</accession>
<name>A0A1H5U0Q4_NITMU</name>
<feature type="non-terminal residue" evidence="1">
    <location>
        <position position="1"/>
    </location>
</feature>
<protein>
    <submittedName>
        <fullName evidence="1">Methane/ammonia monooxygenase subunit C</fullName>
    </submittedName>
</protein>
<dbReference type="EMBL" id="FNVK01000006">
    <property type="protein sequence ID" value="SEF68623.1"/>
    <property type="molecule type" value="Genomic_DNA"/>
</dbReference>
<dbReference type="GO" id="GO:0004497">
    <property type="term" value="F:monooxygenase activity"/>
    <property type="evidence" value="ECO:0007669"/>
    <property type="project" value="UniProtKB-KW"/>
</dbReference>
<dbReference type="Proteomes" id="UP000236751">
    <property type="component" value="Unassembled WGS sequence"/>
</dbReference>
<dbReference type="AlphaFoldDB" id="A0A1H5U0Q4"/>
<evidence type="ECO:0000313" key="2">
    <source>
        <dbReference type="Proteomes" id="UP000236751"/>
    </source>
</evidence>
<sequence>ITRYSNLTDVVWNGQSKVILNNRIVPYDKAF</sequence>
<evidence type="ECO:0000313" key="1">
    <source>
        <dbReference type="EMBL" id="SEF68623.1"/>
    </source>
</evidence>